<reference evidence="1 2" key="1">
    <citation type="submission" date="2018-03" db="EMBL/GenBank/DDBJ databases">
        <title>Cereibacter changlensis.</title>
        <authorList>
            <person name="Meyer T.E."/>
            <person name="Miller S."/>
            <person name="Lodha T."/>
            <person name="Gandham S."/>
            <person name="Chintalapati S."/>
            <person name="Chintalapati V.R."/>
        </authorList>
    </citation>
    <scope>NUCLEOTIDE SEQUENCE [LARGE SCALE GENOMIC DNA]</scope>
    <source>
        <strain evidence="1 2">JA139</strain>
    </source>
</reference>
<sequence>MAWQGFAFDNDAAASVCEGVNYLAACDRARRDGDGDAIADVMLIIEISDGRRQNGGLEYACHSPTAERWFLMKVSRFASSGPVHMVVAHEKITQRRRSEIRARHLARHDPLTDCAIRAQLADRAVPASPSCSCQAS</sequence>
<keyword evidence="2" id="KW-1185">Reference proteome</keyword>
<dbReference type="EMBL" id="PZKG01000233">
    <property type="protein sequence ID" value="PTE19534.1"/>
    <property type="molecule type" value="Genomic_DNA"/>
</dbReference>
<gene>
    <name evidence="1" type="ORF">C5F48_22380</name>
</gene>
<dbReference type="AlphaFoldDB" id="A0A2T4JNP6"/>
<feature type="non-terminal residue" evidence="1">
    <location>
        <position position="136"/>
    </location>
</feature>
<proteinExistence type="predicted"/>
<organism evidence="1 2">
    <name type="scientific">Cereibacter changlensis JA139</name>
    <dbReference type="NCBI Taxonomy" id="1188249"/>
    <lineage>
        <taxon>Bacteria</taxon>
        <taxon>Pseudomonadati</taxon>
        <taxon>Pseudomonadota</taxon>
        <taxon>Alphaproteobacteria</taxon>
        <taxon>Rhodobacterales</taxon>
        <taxon>Paracoccaceae</taxon>
        <taxon>Cereibacter</taxon>
    </lineage>
</organism>
<evidence type="ECO:0000313" key="1">
    <source>
        <dbReference type="EMBL" id="PTE19534.1"/>
    </source>
</evidence>
<accession>A0A2T4JNP6</accession>
<name>A0A2T4JNP6_9RHOB</name>
<dbReference type="Proteomes" id="UP000241010">
    <property type="component" value="Unassembled WGS sequence"/>
</dbReference>
<protein>
    <submittedName>
        <fullName evidence="1">Uncharacterized protein</fullName>
    </submittedName>
</protein>
<comment type="caution">
    <text evidence="1">The sequence shown here is derived from an EMBL/GenBank/DDBJ whole genome shotgun (WGS) entry which is preliminary data.</text>
</comment>
<evidence type="ECO:0000313" key="2">
    <source>
        <dbReference type="Proteomes" id="UP000241010"/>
    </source>
</evidence>